<feature type="domain" description="Alpha-2-macroglobulin bait region" evidence="3">
    <location>
        <begin position="1012"/>
        <end position="1166"/>
    </location>
</feature>
<dbReference type="Pfam" id="PF01835">
    <property type="entry name" value="MG2"/>
    <property type="match status" value="1"/>
</dbReference>
<dbReference type="InterPro" id="IPR051802">
    <property type="entry name" value="YfhM-like"/>
</dbReference>
<dbReference type="PANTHER" id="PTHR40094:SF1">
    <property type="entry name" value="UBIQUITIN DOMAIN-CONTAINING PROTEIN"/>
    <property type="match status" value="1"/>
</dbReference>
<feature type="transmembrane region" description="Helical" evidence="2">
    <location>
        <begin position="16"/>
        <end position="37"/>
    </location>
</feature>
<dbReference type="InterPro" id="IPR008930">
    <property type="entry name" value="Terpenoid_cyclase/PrenylTrfase"/>
</dbReference>
<dbReference type="InterPro" id="IPR002890">
    <property type="entry name" value="MG2"/>
</dbReference>
<dbReference type="Proteomes" id="UP000680365">
    <property type="component" value="Unassembled WGS sequence"/>
</dbReference>
<dbReference type="Gene3D" id="1.50.10.20">
    <property type="match status" value="1"/>
</dbReference>
<dbReference type="InterPro" id="IPR041246">
    <property type="entry name" value="Bact_MG10"/>
</dbReference>
<comment type="caution">
    <text evidence="5">The sequence shown here is derived from an EMBL/GenBank/DDBJ whole genome shotgun (WGS) entry which is preliminary data.</text>
</comment>
<dbReference type="InterPro" id="IPR047565">
    <property type="entry name" value="Alpha-macroglob_thiol-ester_cl"/>
</dbReference>
<dbReference type="SMART" id="SM01360">
    <property type="entry name" value="A2M"/>
    <property type="match status" value="1"/>
</dbReference>
<evidence type="ECO:0000313" key="6">
    <source>
        <dbReference type="Proteomes" id="UP000680365"/>
    </source>
</evidence>
<comment type="similarity">
    <text evidence="1">Belongs to the protease inhibitor I39 (alpha-2-macroglobulin) family. Bacterial alpha-2-macroglobulin subfamily.</text>
</comment>
<proteinExistence type="inferred from homology"/>
<keyword evidence="2" id="KW-0472">Membrane</keyword>
<evidence type="ECO:0000256" key="2">
    <source>
        <dbReference type="SAM" id="Phobius"/>
    </source>
</evidence>
<dbReference type="Pfam" id="PF00207">
    <property type="entry name" value="A2M"/>
    <property type="match status" value="1"/>
</dbReference>
<dbReference type="Pfam" id="PF07703">
    <property type="entry name" value="A2M_BRD"/>
    <property type="match status" value="1"/>
</dbReference>
<organism evidence="5 6">
    <name type="scientific">Candidatus Vampirococcus lugosii</name>
    <dbReference type="NCBI Taxonomy" id="2789015"/>
    <lineage>
        <taxon>Bacteria</taxon>
        <taxon>Candidatus Absconditibacteriota</taxon>
        <taxon>Vampirococcus</taxon>
    </lineage>
</organism>
<dbReference type="SMART" id="SM01419">
    <property type="entry name" value="Thiol-ester_cl"/>
    <property type="match status" value="1"/>
</dbReference>
<dbReference type="InterPro" id="IPR001599">
    <property type="entry name" value="Macroglobln_a2"/>
</dbReference>
<keyword evidence="2" id="KW-1133">Transmembrane helix</keyword>
<evidence type="ECO:0000313" key="5">
    <source>
        <dbReference type="EMBL" id="MBS8121711.1"/>
    </source>
</evidence>
<evidence type="ECO:0000256" key="1">
    <source>
        <dbReference type="ARBA" id="ARBA00010556"/>
    </source>
</evidence>
<dbReference type="InterPro" id="IPR011625">
    <property type="entry name" value="A2M_N_BRD"/>
</dbReference>
<dbReference type="Pfam" id="PF17973">
    <property type="entry name" value="bMG10"/>
    <property type="match status" value="1"/>
</dbReference>
<name>A0ABS5QKE7_9BACT</name>
<dbReference type="SMART" id="SM01359">
    <property type="entry name" value="A2M_N_2"/>
    <property type="match status" value="1"/>
</dbReference>
<reference evidence="5 6" key="1">
    <citation type="journal article" date="2021" name="Nat. Commun.">
        <title>Reductive evolution and unique predatory mode in the CPR bacterium Vampirococcus lugosii.</title>
        <authorList>
            <person name="Moreira D."/>
            <person name="Zivanovic Y."/>
            <person name="Lopez-Archilla A.I."/>
            <person name="Iniesto M."/>
            <person name="Lopez-Garcia P."/>
        </authorList>
    </citation>
    <scope>NUCLEOTIDE SEQUENCE [LARGE SCALE GENOMIC DNA]</scope>
    <source>
        <strain evidence="5">Chiprana</strain>
    </source>
</reference>
<keyword evidence="2" id="KW-0812">Transmembrane</keyword>
<dbReference type="SUPFAM" id="SSF48239">
    <property type="entry name" value="Terpenoid cyclases/Protein prenyltransferases"/>
    <property type="match status" value="1"/>
</dbReference>
<sequence length="1895" mass="218876">MNFNFDRIKEYVVKNIKFISIGIFGFFCLVILGFNLYEINKHTSNLDKEEKEKNLDEVEDLLSSEDELNYGEKENLGQRYSKDNIYVYYNGKKIEIDDVKDNESTFQEGYGLRYADPHTFEVGRNGYAKDKNYVFQSGKMIDTVSELDFYGLRKDFEKIGLKYGSESLGTFSRNLSSNTKIINSDLPVGESFWVDIELDSFKINKKDEFLKNAYLVKYIDKPEEIDLDMEQFGVIEEKDIDLENYLNFHELGFYMGNDEVNNIEDLADFYNIKDIDNKLFKKYELSNFKYGTGNVSFDFETDDAGDYLLLMVDDSGFSYSMSFEVADFETEFTNNESNLKFEISSNFNLTGHGLDQTLESFFGSGYYDYNVKENSISINYRPIPGQDYKGEILLKSIYGHESTHKFDFNIEEIPDGFKFGSLYTERYNLVSRTGYWGDKIRLGFQNYDKLDLYIQGCELGEADFTKKGSSGIEEYFLDCNAEIQKVEYIKDDFEYWKVYDEHVSIPQVSDLNHYRISFFEDFRSSRYFTRSDIGNFVKLAGDMMYLFSYDMYTGKSLEELHIQVYDDKFENIKYEIGIDSLYKLDLSEIDSDVLLIKVSKGNDQNFIVLRKSGGLWYYHRENDLYKNLRITSFVDSSDIGMDKEKGNMDIIRTYGYTDRAIYKPGDEIYFAGFVSDIYSGAVSEGNINAILSHSSNEIQRVENLSLDEFGGFDGSFQIPKSAKLGDYTIKYIFTDDISYSHNIKIQEYQKPTYFVDTNMYSKADKYYLQIDPKYYFGENLSNYDIELDYSIVSEDKCWRCYWWSDKEYTYNHIFGNIHTDGGNFSYENLDKETFSLEIMDLSEIQNRGYDFDIKFDLYITDNNSDESRLLTFYEKIPAEIKIGLDGQSVDYNYSEDEYLVRGEIIDKNNKSESLEYILYKRDYGHKQEKGVDGSYYYIAGYEFEEIEKKEISHQDGNFSINLDLSDSGQYFLRTISYGEDGNINGETQKRIHSYRGYSYYGYWGDIDNNIVLDVNIPRKSFDLDEEIEINVNPYINDAKVIITVEKGNEILDTYEKTLDGNKITIPTKEEYIPYVNVSVSKLVPETVVLDNVDGENKRKEPRFMIGYAQANIDESAVKLNIDVEANKDLYTPGENVSLDVFVNDNYGNPVNAKVSLAVVDKALIDLYDIIKEPIPYFYNKVGSFISNFSNMKMLFDSLKVYTTGGRKGGGGGISRILSLRTEFKDTAYWTGSLDVVDGKANLDFDLPDNLTTWMIDVIGYDKNQKIGTNREYFQTKQAIMLNPNWPLFLTLGDSIKLPVNVVLDSDFDVSDEIEVSGFLEFEDGTQVDLGTNKLNSDSEINTNFDVYIPNNIYQDDWVKFIITASDDQFKDIVEWKIPIRASGFEINDFFFTSNKEGKHIFKMPSEYEYLSMDLSLSNMPINAFEEALDYLVRYPYGCTEQMLSGLYPSLLAWELGQEGLISENIVRGNSVNVGGTRGFVDFNEMFLETADKIYQNQKSDGGMGYRSRAGESSTIYLSSYVYSVFSHLESLGYQVDKSFMSSLESFLDKIGSNNILAYAYYIYNRTLVNKDINIELIKQIIDDNIDDEPRLAILAFAIFANINDSEQAVKYLEQIDLDKIKYSRSYSKYIGKDILQSIYLSSLIEYDFENYNQEIIGLVTDFLENRTNKGIWGWSTQKNMQIISSLSKYILKIKSSDDISCDITVDGEVHKHTLSDEIKNISQEIDLSDKSKGDLETSWNCNENLFIDMKTSYLPNDFGELESYLEGLSELNLEIEKDTSVGDRTILTGSFATTKDASQVAVEFFIPANIKLLGNISKFDDSEPFQIKGGRRCSPSHYESRFDRLFLYYDSIKSGTECEIIFEGINSFNGNFNIMPTRFFEMYDTQVHGRKVLNN</sequence>
<evidence type="ECO:0000259" key="3">
    <source>
        <dbReference type="SMART" id="SM01359"/>
    </source>
</evidence>
<feature type="domain" description="Alpha-2-macroglobulin" evidence="4">
    <location>
        <begin position="1226"/>
        <end position="1319"/>
    </location>
</feature>
<accession>A0ABS5QKE7</accession>
<protein>
    <submittedName>
        <fullName evidence="5">Alpha-2-macroglobulin</fullName>
    </submittedName>
</protein>
<dbReference type="PANTHER" id="PTHR40094">
    <property type="entry name" value="ALPHA-2-MACROGLOBULIN HOMOLOG"/>
    <property type="match status" value="1"/>
</dbReference>
<dbReference type="RefSeq" id="WP_213348506.1">
    <property type="nucleotide sequence ID" value="NZ_JAEDAM010000011.1"/>
</dbReference>
<keyword evidence="6" id="KW-1185">Reference proteome</keyword>
<dbReference type="Gene3D" id="2.60.40.1930">
    <property type="match status" value="1"/>
</dbReference>
<gene>
    <name evidence="5" type="ORF">VAMP_19n245</name>
</gene>
<dbReference type="EMBL" id="JAEDAM010000011">
    <property type="protein sequence ID" value="MBS8121711.1"/>
    <property type="molecule type" value="Genomic_DNA"/>
</dbReference>
<evidence type="ECO:0000259" key="4">
    <source>
        <dbReference type="SMART" id="SM01360"/>
    </source>
</evidence>